<dbReference type="AlphaFoldDB" id="A0A9Q0GEU1"/>
<feature type="domain" description="DUF4283" evidence="1">
    <location>
        <begin position="41"/>
        <end position="111"/>
    </location>
</feature>
<dbReference type="Pfam" id="PF14111">
    <property type="entry name" value="DUF4283"/>
    <property type="match status" value="1"/>
</dbReference>
<dbReference type="PANTHER" id="PTHR31286:SF167">
    <property type="entry name" value="OS09G0268800 PROTEIN"/>
    <property type="match status" value="1"/>
</dbReference>
<evidence type="ECO:0000313" key="2">
    <source>
        <dbReference type="EMBL" id="KAJ4847775.1"/>
    </source>
</evidence>
<accession>A0A9Q0GEU1</accession>
<evidence type="ECO:0000313" key="3">
    <source>
        <dbReference type="Proteomes" id="UP001141552"/>
    </source>
</evidence>
<dbReference type="OrthoDB" id="1939268at2759"/>
<reference evidence="2" key="2">
    <citation type="journal article" date="2023" name="Plants (Basel)">
        <title>Annotation of the Turnera subulata (Passifloraceae) Draft Genome Reveals the S-Locus Evolved after the Divergence of Turneroideae from Passifloroideae in a Stepwise Manner.</title>
        <authorList>
            <person name="Henning P.M."/>
            <person name="Roalson E.H."/>
            <person name="Mir W."/>
            <person name="McCubbin A.G."/>
            <person name="Shore J.S."/>
        </authorList>
    </citation>
    <scope>NUCLEOTIDE SEQUENCE</scope>
    <source>
        <strain evidence="2">F60SS</strain>
    </source>
</reference>
<reference evidence="2" key="1">
    <citation type="submission" date="2022-02" db="EMBL/GenBank/DDBJ databases">
        <authorList>
            <person name="Henning P.M."/>
            <person name="McCubbin A.G."/>
            <person name="Shore J.S."/>
        </authorList>
    </citation>
    <scope>NUCLEOTIDE SEQUENCE</scope>
    <source>
        <strain evidence="2">F60SS</strain>
        <tissue evidence="2">Leaves</tissue>
    </source>
</reference>
<name>A0A9Q0GEU1_9ROSI</name>
<dbReference type="InterPro" id="IPR040256">
    <property type="entry name" value="At4g02000-like"/>
</dbReference>
<organism evidence="2 3">
    <name type="scientific">Turnera subulata</name>
    <dbReference type="NCBI Taxonomy" id="218843"/>
    <lineage>
        <taxon>Eukaryota</taxon>
        <taxon>Viridiplantae</taxon>
        <taxon>Streptophyta</taxon>
        <taxon>Embryophyta</taxon>
        <taxon>Tracheophyta</taxon>
        <taxon>Spermatophyta</taxon>
        <taxon>Magnoliopsida</taxon>
        <taxon>eudicotyledons</taxon>
        <taxon>Gunneridae</taxon>
        <taxon>Pentapetalae</taxon>
        <taxon>rosids</taxon>
        <taxon>fabids</taxon>
        <taxon>Malpighiales</taxon>
        <taxon>Passifloraceae</taxon>
        <taxon>Turnera</taxon>
    </lineage>
</organism>
<keyword evidence="3" id="KW-1185">Reference proteome</keyword>
<gene>
    <name evidence="2" type="ORF">Tsubulata_010680</name>
</gene>
<proteinExistence type="predicted"/>
<sequence>MAASSSTMQIDKGKGIAIEPLEEEVLLLDATELEAIDPLHYLLTRVLGSKHLGYRALTNVMRGLWSPSKGMEITQLESTLFLLQFNSKRDLSMVLKAEPWCFDKQLILLKQVFGTEHFHNVALQHCPFWLQIYDVAMTFLTESQIKLSANWNGVFSGFYERGPLGWGKYIRVSVILDVTKPLKRAI</sequence>
<dbReference type="PANTHER" id="PTHR31286">
    <property type="entry name" value="GLYCINE-RICH CELL WALL STRUCTURAL PROTEIN 1.8-LIKE"/>
    <property type="match status" value="1"/>
</dbReference>
<comment type="caution">
    <text evidence="2">The sequence shown here is derived from an EMBL/GenBank/DDBJ whole genome shotgun (WGS) entry which is preliminary data.</text>
</comment>
<evidence type="ECO:0000259" key="1">
    <source>
        <dbReference type="Pfam" id="PF14111"/>
    </source>
</evidence>
<dbReference type="InterPro" id="IPR025558">
    <property type="entry name" value="DUF4283"/>
</dbReference>
<dbReference type="EMBL" id="JAKUCV010001081">
    <property type="protein sequence ID" value="KAJ4847775.1"/>
    <property type="molecule type" value="Genomic_DNA"/>
</dbReference>
<dbReference type="Proteomes" id="UP001141552">
    <property type="component" value="Unassembled WGS sequence"/>
</dbReference>
<protein>
    <recommendedName>
        <fullName evidence="1">DUF4283 domain-containing protein</fullName>
    </recommendedName>
</protein>